<keyword evidence="3" id="KW-1185">Reference proteome</keyword>
<dbReference type="EMBL" id="PGGS01000004">
    <property type="protein sequence ID" value="PNH12777.1"/>
    <property type="molecule type" value="Genomic_DNA"/>
</dbReference>
<dbReference type="Proteomes" id="UP000236333">
    <property type="component" value="Unassembled WGS sequence"/>
</dbReference>
<feature type="non-terminal residue" evidence="2">
    <location>
        <position position="32"/>
    </location>
</feature>
<keyword evidence="1" id="KW-0812">Transmembrane</keyword>
<gene>
    <name evidence="2" type="ORF">TSOC_000305</name>
</gene>
<evidence type="ECO:0000256" key="1">
    <source>
        <dbReference type="SAM" id="Phobius"/>
    </source>
</evidence>
<reference evidence="2 3" key="1">
    <citation type="journal article" date="2017" name="Mol. Biol. Evol.">
        <title>The 4-celled Tetrabaena socialis nuclear genome reveals the essential components for genetic control of cell number at the origin of multicellularity in the volvocine lineage.</title>
        <authorList>
            <person name="Featherston J."/>
            <person name="Arakaki Y."/>
            <person name="Hanschen E.R."/>
            <person name="Ferris P.J."/>
            <person name="Michod R.E."/>
            <person name="Olson B.J.S.C."/>
            <person name="Nozaki H."/>
            <person name="Durand P.M."/>
        </authorList>
    </citation>
    <scope>NUCLEOTIDE SEQUENCE [LARGE SCALE GENOMIC DNA]</scope>
    <source>
        <strain evidence="2 3">NIES-571</strain>
    </source>
</reference>
<name>A0A2J8AJT5_9CHLO</name>
<evidence type="ECO:0000313" key="2">
    <source>
        <dbReference type="EMBL" id="PNH12777.1"/>
    </source>
</evidence>
<keyword evidence="1" id="KW-1133">Transmembrane helix</keyword>
<dbReference type="AlphaFoldDB" id="A0A2J8AJT5"/>
<proteinExistence type="predicted"/>
<comment type="caution">
    <text evidence="2">The sequence shown here is derived from an EMBL/GenBank/DDBJ whole genome shotgun (WGS) entry which is preliminary data.</text>
</comment>
<feature type="transmembrane region" description="Helical" evidence="1">
    <location>
        <begin position="12"/>
        <end position="31"/>
    </location>
</feature>
<accession>A0A2J8AJT5</accession>
<protein>
    <submittedName>
        <fullName evidence="2">Uncharacterized protein</fullName>
    </submittedName>
</protein>
<keyword evidence="1" id="KW-0472">Membrane</keyword>
<sequence length="32" mass="3533">MGSSVVLQSTFMVQSTYSDLLILHGAIVFFLQ</sequence>
<organism evidence="2 3">
    <name type="scientific">Tetrabaena socialis</name>
    <dbReference type="NCBI Taxonomy" id="47790"/>
    <lineage>
        <taxon>Eukaryota</taxon>
        <taxon>Viridiplantae</taxon>
        <taxon>Chlorophyta</taxon>
        <taxon>core chlorophytes</taxon>
        <taxon>Chlorophyceae</taxon>
        <taxon>CS clade</taxon>
        <taxon>Chlamydomonadales</taxon>
        <taxon>Tetrabaenaceae</taxon>
        <taxon>Tetrabaena</taxon>
    </lineage>
</organism>
<evidence type="ECO:0000313" key="3">
    <source>
        <dbReference type="Proteomes" id="UP000236333"/>
    </source>
</evidence>